<keyword evidence="1" id="KW-1133">Transmembrane helix</keyword>
<dbReference type="VEuPathDB" id="VectorBase:GPAI031057"/>
<dbReference type="EnsemblMetazoa" id="GPAI031057-RA">
    <property type="protein sequence ID" value="GPAI031057-PA"/>
    <property type="gene ID" value="GPAI031057"/>
</dbReference>
<dbReference type="AlphaFoldDB" id="A0A1B0A0X4"/>
<protein>
    <submittedName>
        <fullName evidence="2">Uncharacterized protein</fullName>
    </submittedName>
</protein>
<sequence length="158" mass="15895">MLKTVSIGTTLVARCPEILTHSASRRTGLCCVAVVEIVANDVWDFVVCGVNAEVVVVIVVVIAGPSSNDDANDVMETNSTGCGAVTLVVIIAGVIVVVIVVIGFAIVVKQGNEGSVPATAVAAAAAAAADTGSNERGIAIGYGLGDLKRPLTSACQFN</sequence>
<accession>A0A1B0A0X4</accession>
<keyword evidence="1" id="KW-0472">Membrane</keyword>
<proteinExistence type="predicted"/>
<reference evidence="3" key="1">
    <citation type="submission" date="2014-03" db="EMBL/GenBank/DDBJ databases">
        <authorList>
            <person name="Aksoy S."/>
            <person name="Warren W."/>
            <person name="Wilson R.K."/>
        </authorList>
    </citation>
    <scope>NUCLEOTIDE SEQUENCE [LARGE SCALE GENOMIC DNA]</scope>
    <source>
        <strain evidence="3">IAEA</strain>
    </source>
</reference>
<feature type="transmembrane region" description="Helical" evidence="1">
    <location>
        <begin position="42"/>
        <end position="64"/>
    </location>
</feature>
<dbReference type="Proteomes" id="UP000092445">
    <property type="component" value="Unassembled WGS sequence"/>
</dbReference>
<evidence type="ECO:0000313" key="3">
    <source>
        <dbReference type="Proteomes" id="UP000092445"/>
    </source>
</evidence>
<feature type="transmembrane region" description="Helical" evidence="1">
    <location>
        <begin position="84"/>
        <end position="108"/>
    </location>
</feature>
<reference evidence="2" key="2">
    <citation type="submission" date="2020-05" db="UniProtKB">
        <authorList>
            <consortium name="EnsemblMetazoa"/>
        </authorList>
    </citation>
    <scope>IDENTIFICATION</scope>
    <source>
        <strain evidence="2">IAEA</strain>
    </source>
</reference>
<evidence type="ECO:0000313" key="2">
    <source>
        <dbReference type="EnsemblMetazoa" id="GPAI031057-PA"/>
    </source>
</evidence>
<evidence type="ECO:0000256" key="1">
    <source>
        <dbReference type="SAM" id="Phobius"/>
    </source>
</evidence>
<keyword evidence="1" id="KW-0812">Transmembrane</keyword>
<name>A0A1B0A0X4_GLOPL</name>
<keyword evidence="3" id="KW-1185">Reference proteome</keyword>
<organism evidence="2 3">
    <name type="scientific">Glossina pallidipes</name>
    <name type="common">Tsetse fly</name>
    <dbReference type="NCBI Taxonomy" id="7398"/>
    <lineage>
        <taxon>Eukaryota</taxon>
        <taxon>Metazoa</taxon>
        <taxon>Ecdysozoa</taxon>
        <taxon>Arthropoda</taxon>
        <taxon>Hexapoda</taxon>
        <taxon>Insecta</taxon>
        <taxon>Pterygota</taxon>
        <taxon>Neoptera</taxon>
        <taxon>Endopterygota</taxon>
        <taxon>Diptera</taxon>
        <taxon>Brachycera</taxon>
        <taxon>Muscomorpha</taxon>
        <taxon>Hippoboscoidea</taxon>
        <taxon>Glossinidae</taxon>
        <taxon>Glossina</taxon>
    </lineage>
</organism>